<keyword evidence="5 14" id="KW-0812">Transmembrane</keyword>
<comment type="caution">
    <text evidence="17">The sequence shown here is derived from an EMBL/GenBank/DDBJ whole genome shotgun (WGS) entry which is preliminary data.</text>
</comment>
<feature type="transmembrane region" description="Helical" evidence="14">
    <location>
        <begin position="639"/>
        <end position="660"/>
    </location>
</feature>
<keyword evidence="3" id="KW-1003">Cell membrane</keyword>
<feature type="transmembrane region" description="Helical" evidence="14">
    <location>
        <begin position="530"/>
        <end position="552"/>
    </location>
</feature>
<keyword evidence="7" id="KW-0630">Potassium</keyword>
<evidence type="ECO:0000256" key="2">
    <source>
        <dbReference type="ARBA" id="ARBA00022448"/>
    </source>
</evidence>
<dbReference type="InterPro" id="IPR013821">
    <property type="entry name" value="K_chnl_volt-dep_KCNQ_C"/>
</dbReference>
<dbReference type="PANTHER" id="PTHR47735">
    <property type="entry name" value="POTASSIUM VOLTAGE-GATED CHANNEL SUBFAMILY KQT MEMBER 4"/>
    <property type="match status" value="1"/>
</dbReference>
<evidence type="ECO:0000256" key="4">
    <source>
        <dbReference type="ARBA" id="ARBA00022538"/>
    </source>
</evidence>
<comment type="catalytic activity">
    <reaction evidence="12">
        <text>K(+)(in) = K(+)(out)</text>
        <dbReference type="Rhea" id="RHEA:29463"/>
        <dbReference type="ChEBI" id="CHEBI:29103"/>
    </reaction>
</comment>
<evidence type="ECO:0000256" key="10">
    <source>
        <dbReference type="ARBA" id="ARBA00023136"/>
    </source>
</evidence>
<dbReference type="SUPFAM" id="SSF81324">
    <property type="entry name" value="Voltage-gated potassium channels"/>
    <property type="match status" value="1"/>
</dbReference>
<feature type="domain" description="Potassium channel voltage dependent KCNQ C-terminal" evidence="16">
    <location>
        <begin position="841"/>
        <end position="966"/>
    </location>
</feature>
<feature type="compositionally biased region" description="Polar residues" evidence="13">
    <location>
        <begin position="1"/>
        <end position="23"/>
    </location>
</feature>
<evidence type="ECO:0000256" key="12">
    <source>
        <dbReference type="ARBA" id="ARBA00034430"/>
    </source>
</evidence>
<accession>A0A8S2DZ14</accession>
<feature type="transmembrane region" description="Helical" evidence="14">
    <location>
        <begin position="498"/>
        <end position="518"/>
    </location>
</feature>
<dbReference type="Proteomes" id="UP000677228">
    <property type="component" value="Unassembled WGS sequence"/>
</dbReference>
<evidence type="ECO:0000256" key="3">
    <source>
        <dbReference type="ARBA" id="ARBA00022475"/>
    </source>
</evidence>
<reference evidence="17" key="1">
    <citation type="submission" date="2021-02" db="EMBL/GenBank/DDBJ databases">
        <authorList>
            <person name="Nowell W R."/>
        </authorList>
    </citation>
    <scope>NUCLEOTIDE SEQUENCE</scope>
</reference>
<evidence type="ECO:0000256" key="9">
    <source>
        <dbReference type="ARBA" id="ARBA00023065"/>
    </source>
</evidence>
<feature type="region of interest" description="Disordered" evidence="13">
    <location>
        <begin position="222"/>
        <end position="273"/>
    </location>
</feature>
<evidence type="ECO:0000256" key="14">
    <source>
        <dbReference type="SAM" id="Phobius"/>
    </source>
</evidence>
<keyword evidence="2" id="KW-0813">Transport</keyword>
<dbReference type="InterPro" id="IPR005821">
    <property type="entry name" value="Ion_trans_dom"/>
</dbReference>
<dbReference type="PRINTS" id="PR00169">
    <property type="entry name" value="KCHANNEL"/>
</dbReference>
<dbReference type="Gene3D" id="6.10.140.1910">
    <property type="match status" value="2"/>
</dbReference>
<feature type="transmembrane region" description="Helical" evidence="14">
    <location>
        <begin position="709"/>
        <end position="735"/>
    </location>
</feature>
<evidence type="ECO:0000256" key="13">
    <source>
        <dbReference type="SAM" id="MobiDB-lite"/>
    </source>
</evidence>
<dbReference type="EMBL" id="CAJNOK010006455">
    <property type="protein sequence ID" value="CAF1004237.1"/>
    <property type="molecule type" value="Genomic_DNA"/>
</dbReference>
<keyword evidence="6" id="KW-0851">Voltage-gated channel</keyword>
<feature type="region of interest" description="Disordered" evidence="13">
    <location>
        <begin position="998"/>
        <end position="1057"/>
    </location>
</feature>
<dbReference type="FunFam" id="1.10.287.70:FF:000016">
    <property type="entry name" value="Putative potassium voltage-gated channel subfamily KQT member 2"/>
    <property type="match status" value="1"/>
</dbReference>
<feature type="non-terminal residue" evidence="17">
    <location>
        <position position="1094"/>
    </location>
</feature>
<name>A0A8S2DZ14_9BILA</name>
<feature type="compositionally biased region" description="Basic and acidic residues" evidence="13">
    <location>
        <begin position="255"/>
        <end position="273"/>
    </location>
</feature>
<dbReference type="Proteomes" id="UP000682733">
    <property type="component" value="Unassembled WGS sequence"/>
</dbReference>
<comment type="subcellular location">
    <subcellularLocation>
        <location evidence="1">Cell membrane</location>
        <topology evidence="1">Multi-pass membrane protein</topology>
    </subcellularLocation>
</comment>
<keyword evidence="8 14" id="KW-1133">Transmembrane helix</keyword>
<dbReference type="PRINTS" id="PR01459">
    <property type="entry name" value="KCNQCHANNEL"/>
</dbReference>
<keyword evidence="4" id="KW-0633">Potassium transport</keyword>
<gene>
    <name evidence="17" type="ORF">OVA965_LOCUS14717</name>
    <name evidence="18" type="ORF">TMI583_LOCUS14721</name>
</gene>
<sequence length="1094" mass="123952">EMAKSNELNTSYVLNNNNDQLGHQSGHELGQFPVENIDFTLPENIDSSLLHVLLTSSSSSTVSSQSPYVSPMIDKTKINKKEQQKVSFILDQKGLSSSSVENTSIATKCSVIEQQQQMSSSLSSYSKTLVKKEEQEENQSTSVVKNLSFTLNDVLVNLSGDGEESTTSIEDDNGRLLEKTTNIKRSLLIDSTNNNKKYPSKIIPRSILRKTISSERQEKNFQHHLGSNNNDDSNSNDSDYYVDEESEDDCVNGENGKRKNNEKDNMQQHIGDDRFFVQTNNCRTSKTCGTSKKKGEKTREEHYYYYSRHRQNQPSVLIEKAKKEKIIINEDNAWLLKKSSFNYQSSIDNNKHPNAQPSSSKQSVTFVDQPKTISTTSTLITNPSYLLLNDSCSSLSTSVKYSADHLSKPDYLNMRDFIPSTTASSTANDFKPVYVSPLKYRPLVGLSAQDSRLLLEKRVSLLGKPILIHPIQRRSPNYRRTQSRIHNFLERPRGYKAGIYHTLVFVTVFLCLFLSVIVTMPQYEDTASTILLHTEICVVIWLTAELSLRIWSSGCRSRYQTFMGRLRFMKKPLCALDLTVVVATAVTLCLNSRGGSGVFAASALRGLRFFQILRMLRMDRRGGTWKLLGSVVYAHRQELITTIYIGFLVLIFSSFIMFLVEKDAKPVLMQNLTTLVDSDRHKFDTYADALWWGIVGYGDRVPSSNFGKLIAAVCSLIGISFFALPAGILGSGFALKVQQQQRQKHYKRRKIPAVLLIQNLWRVYAADEKSLSQATWKVHVKPRKEQSTAPFRRKTPNTTQPIMSNNTNERLKQNTVVTMRSGVGTRPGATSLAQPSALLHDVSSSDAEDDHTFACQDISLLTLSHKNAIRFIRKVKYFVCRRKFREALRPYDVTDVIEQYSTGNVDMLARMKYLQLRLDKVLGTAKSADSYESGLSLASRIVKIERLVEDLDVKVDKLCQLANNILENRSPRYLSTIVRAPIRITPRKRRFYRCLTHIQPHNHQQRPPPSSSFQSTPCNSREFTRANTDLPNTITSTVARTTEHNRPPSRTIHTPRLSTITLPTVANNSRSRDSLISLYWLFNDNINSSRTAFV</sequence>
<feature type="compositionally biased region" description="Low complexity" evidence="13">
    <location>
        <begin position="227"/>
        <end position="239"/>
    </location>
</feature>
<feature type="domain" description="Ion transport" evidence="15">
    <location>
        <begin position="499"/>
        <end position="740"/>
    </location>
</feature>
<evidence type="ECO:0000256" key="5">
    <source>
        <dbReference type="ARBA" id="ARBA00022692"/>
    </source>
</evidence>
<keyword evidence="11" id="KW-0407">Ion channel</keyword>
<dbReference type="EMBL" id="CAJOBA010006463">
    <property type="protein sequence ID" value="CAF3773538.1"/>
    <property type="molecule type" value="Genomic_DNA"/>
</dbReference>
<evidence type="ECO:0008006" key="20">
    <source>
        <dbReference type="Google" id="ProtNLM"/>
    </source>
</evidence>
<proteinExistence type="predicted"/>
<keyword evidence="9" id="KW-0406">Ion transport</keyword>
<feature type="compositionally biased region" description="Acidic residues" evidence="13">
    <location>
        <begin position="240"/>
        <end position="251"/>
    </location>
</feature>
<dbReference type="GO" id="GO:0005249">
    <property type="term" value="F:voltage-gated potassium channel activity"/>
    <property type="evidence" value="ECO:0007669"/>
    <property type="project" value="InterPro"/>
</dbReference>
<feature type="compositionally biased region" description="Polar residues" evidence="13">
    <location>
        <begin position="796"/>
        <end position="805"/>
    </location>
</feature>
<evidence type="ECO:0000313" key="17">
    <source>
        <dbReference type="EMBL" id="CAF1004237.1"/>
    </source>
</evidence>
<evidence type="ECO:0000256" key="6">
    <source>
        <dbReference type="ARBA" id="ARBA00022882"/>
    </source>
</evidence>
<dbReference type="GO" id="GO:0008076">
    <property type="term" value="C:voltage-gated potassium channel complex"/>
    <property type="evidence" value="ECO:0007669"/>
    <property type="project" value="TreeGrafter"/>
</dbReference>
<dbReference type="AlphaFoldDB" id="A0A8S2DZ14"/>
<feature type="compositionally biased region" description="Polar residues" evidence="13">
    <location>
        <begin position="1018"/>
        <end position="1040"/>
    </location>
</feature>
<dbReference type="PANTHER" id="PTHR47735:SF9">
    <property type="entry name" value="POTASSIUM VOLTAGE-GATED CHANNEL SUBFAMILY KQT MEMBER 4-LIKE ISOFORM X1"/>
    <property type="match status" value="1"/>
</dbReference>
<evidence type="ECO:0000256" key="7">
    <source>
        <dbReference type="ARBA" id="ARBA00022958"/>
    </source>
</evidence>
<protein>
    <recommendedName>
        <fullName evidence="20">Potassium voltage-gated channel subfamily KQT member 1</fullName>
    </recommendedName>
</protein>
<dbReference type="Gene3D" id="1.10.287.70">
    <property type="match status" value="1"/>
</dbReference>
<dbReference type="Pfam" id="PF03520">
    <property type="entry name" value="KCNQ_channel"/>
    <property type="match status" value="1"/>
</dbReference>
<keyword evidence="10 14" id="KW-0472">Membrane</keyword>
<evidence type="ECO:0000313" key="19">
    <source>
        <dbReference type="Proteomes" id="UP000677228"/>
    </source>
</evidence>
<evidence type="ECO:0000256" key="8">
    <source>
        <dbReference type="ARBA" id="ARBA00022989"/>
    </source>
</evidence>
<feature type="region of interest" description="Disordered" evidence="13">
    <location>
        <begin position="782"/>
        <end position="805"/>
    </location>
</feature>
<dbReference type="InterPro" id="IPR003937">
    <property type="entry name" value="K_chnl_volt-dep_KCNQ"/>
</dbReference>
<evidence type="ECO:0000259" key="15">
    <source>
        <dbReference type="Pfam" id="PF00520"/>
    </source>
</evidence>
<feature type="transmembrane region" description="Helical" evidence="14">
    <location>
        <begin position="573"/>
        <end position="593"/>
    </location>
</feature>
<feature type="region of interest" description="Disordered" evidence="13">
    <location>
        <begin position="1"/>
        <end position="27"/>
    </location>
</feature>
<dbReference type="Pfam" id="PF00520">
    <property type="entry name" value="Ion_trans"/>
    <property type="match status" value="1"/>
</dbReference>
<evidence type="ECO:0000256" key="11">
    <source>
        <dbReference type="ARBA" id="ARBA00023303"/>
    </source>
</evidence>
<evidence type="ECO:0000313" key="18">
    <source>
        <dbReference type="EMBL" id="CAF3773538.1"/>
    </source>
</evidence>
<evidence type="ECO:0000256" key="1">
    <source>
        <dbReference type="ARBA" id="ARBA00004651"/>
    </source>
</evidence>
<evidence type="ECO:0000259" key="16">
    <source>
        <dbReference type="Pfam" id="PF03520"/>
    </source>
</evidence>
<organism evidence="17 19">
    <name type="scientific">Didymodactylos carnosus</name>
    <dbReference type="NCBI Taxonomy" id="1234261"/>
    <lineage>
        <taxon>Eukaryota</taxon>
        <taxon>Metazoa</taxon>
        <taxon>Spiralia</taxon>
        <taxon>Gnathifera</taxon>
        <taxon>Rotifera</taxon>
        <taxon>Eurotatoria</taxon>
        <taxon>Bdelloidea</taxon>
        <taxon>Philodinida</taxon>
        <taxon>Philodinidae</taxon>
        <taxon>Didymodactylos</taxon>
    </lineage>
</organism>
<dbReference type="FunFam" id="1.20.120.350:FF:000017">
    <property type="entry name" value="potassium voltage-gated channel subfamily KQT member 1"/>
    <property type="match status" value="1"/>
</dbReference>